<dbReference type="Proteomes" id="UP000516117">
    <property type="component" value="Chromosome"/>
</dbReference>
<dbReference type="InterPro" id="IPR000843">
    <property type="entry name" value="HTH_LacI"/>
</dbReference>
<dbReference type="EMBL" id="CP060789">
    <property type="protein sequence ID" value="QNP56021.1"/>
    <property type="molecule type" value="Genomic_DNA"/>
</dbReference>
<keyword evidence="3" id="KW-0804">Transcription</keyword>
<gene>
    <name evidence="6" type="ORF">H9L22_00285</name>
</gene>
<evidence type="ECO:0000313" key="7">
    <source>
        <dbReference type="Proteomes" id="UP000516117"/>
    </source>
</evidence>
<feature type="region of interest" description="Disordered" evidence="4">
    <location>
        <begin position="307"/>
        <end position="331"/>
    </location>
</feature>
<keyword evidence="2 6" id="KW-0238">DNA-binding</keyword>
<evidence type="ECO:0000256" key="2">
    <source>
        <dbReference type="ARBA" id="ARBA00023125"/>
    </source>
</evidence>
<feature type="compositionally biased region" description="Polar residues" evidence="4">
    <location>
        <begin position="318"/>
        <end position="331"/>
    </location>
</feature>
<protein>
    <submittedName>
        <fullName evidence="6">LacI family DNA-binding transcriptional regulator</fullName>
    </submittedName>
</protein>
<name>A0A7H0H655_9ACTN</name>
<dbReference type="Gene3D" id="1.10.260.40">
    <property type="entry name" value="lambda repressor-like DNA-binding domains"/>
    <property type="match status" value="1"/>
</dbReference>
<reference evidence="6 7" key="1">
    <citation type="submission" date="2020-08" db="EMBL/GenBank/DDBJ databases">
        <title>Genome sequence of Tessaracoccus defluvii JCM 17540T.</title>
        <authorList>
            <person name="Hyun D.-W."/>
            <person name="Bae J.-W."/>
        </authorList>
    </citation>
    <scope>NUCLEOTIDE SEQUENCE [LARGE SCALE GENOMIC DNA]</scope>
    <source>
        <strain evidence="6 7">JCM 17540</strain>
    </source>
</reference>
<dbReference type="SUPFAM" id="SSF53822">
    <property type="entry name" value="Periplasmic binding protein-like I"/>
    <property type="match status" value="1"/>
</dbReference>
<dbReference type="GO" id="GO:0003700">
    <property type="term" value="F:DNA-binding transcription factor activity"/>
    <property type="evidence" value="ECO:0007669"/>
    <property type="project" value="TreeGrafter"/>
</dbReference>
<keyword evidence="1" id="KW-0805">Transcription regulation</keyword>
<keyword evidence="7" id="KW-1185">Reference proteome</keyword>
<accession>A0A7H0H655</accession>
<dbReference type="InterPro" id="IPR046335">
    <property type="entry name" value="LacI/GalR-like_sensor"/>
</dbReference>
<organism evidence="6 7">
    <name type="scientific">Tessaracoccus defluvii</name>
    <dbReference type="NCBI Taxonomy" id="1285901"/>
    <lineage>
        <taxon>Bacteria</taxon>
        <taxon>Bacillati</taxon>
        <taxon>Actinomycetota</taxon>
        <taxon>Actinomycetes</taxon>
        <taxon>Propionibacteriales</taxon>
        <taxon>Propionibacteriaceae</taxon>
        <taxon>Tessaracoccus</taxon>
    </lineage>
</organism>
<evidence type="ECO:0000313" key="6">
    <source>
        <dbReference type="EMBL" id="QNP56021.1"/>
    </source>
</evidence>
<dbReference type="CDD" id="cd06267">
    <property type="entry name" value="PBP1_LacI_sugar_binding-like"/>
    <property type="match status" value="1"/>
</dbReference>
<dbReference type="PANTHER" id="PTHR30146">
    <property type="entry name" value="LACI-RELATED TRANSCRIPTIONAL REPRESSOR"/>
    <property type="match status" value="1"/>
</dbReference>
<dbReference type="PROSITE" id="PS50932">
    <property type="entry name" value="HTH_LACI_2"/>
    <property type="match status" value="1"/>
</dbReference>
<evidence type="ECO:0000259" key="5">
    <source>
        <dbReference type="PROSITE" id="PS50932"/>
    </source>
</evidence>
<dbReference type="SMART" id="SM00354">
    <property type="entry name" value="HTH_LACI"/>
    <property type="match status" value="1"/>
</dbReference>
<proteinExistence type="predicted"/>
<dbReference type="RefSeq" id="WP_187721141.1">
    <property type="nucleotide sequence ID" value="NZ_BAABBL010000023.1"/>
</dbReference>
<dbReference type="PANTHER" id="PTHR30146:SF109">
    <property type="entry name" value="HTH-TYPE TRANSCRIPTIONAL REGULATOR GALS"/>
    <property type="match status" value="1"/>
</dbReference>
<dbReference type="SUPFAM" id="SSF47413">
    <property type="entry name" value="lambda repressor-like DNA-binding domains"/>
    <property type="match status" value="1"/>
</dbReference>
<dbReference type="CDD" id="cd01392">
    <property type="entry name" value="HTH_LacI"/>
    <property type="match status" value="1"/>
</dbReference>
<evidence type="ECO:0000256" key="3">
    <source>
        <dbReference type="ARBA" id="ARBA00023163"/>
    </source>
</evidence>
<sequence length="331" mass="34674">MKRPTVIDVAHGAGVSRATAARVLAGSDRVDPAMTAAVMAEARRLGYETNLAARSLRSGRSGAIGLVVATNELGGLMGNFAAKILQGAVKGLTDVDIQPVIVAADNDNRVTRYLSKGHVDAAIVILQHEFSEVTAAIAASSLPLVWVGRPGFPIGANAAVIDADNYGGGRLAARTLLDSGRQRIAHIAGPRDMTAANDRRQGWQDELYEASITPGPVAYGDFSMAGGTSAMMRIIARSPDVDAVFVSSDLMAAGALRVLQASGRSVPRDVALLGFDDVAVATTTDPPLSSIRQPLEDMGRRAAEMANSLSHGRDISRDQTLPTTLVSRESH</sequence>
<dbReference type="PROSITE" id="PS00356">
    <property type="entry name" value="HTH_LACI_1"/>
    <property type="match status" value="1"/>
</dbReference>
<dbReference type="Pfam" id="PF13377">
    <property type="entry name" value="Peripla_BP_3"/>
    <property type="match status" value="1"/>
</dbReference>
<dbReference type="Pfam" id="PF00356">
    <property type="entry name" value="LacI"/>
    <property type="match status" value="1"/>
</dbReference>
<dbReference type="AlphaFoldDB" id="A0A7H0H655"/>
<dbReference type="Gene3D" id="3.40.50.2300">
    <property type="match status" value="2"/>
</dbReference>
<dbReference type="InterPro" id="IPR010982">
    <property type="entry name" value="Lambda_DNA-bd_dom_sf"/>
</dbReference>
<dbReference type="GO" id="GO:0000976">
    <property type="term" value="F:transcription cis-regulatory region binding"/>
    <property type="evidence" value="ECO:0007669"/>
    <property type="project" value="TreeGrafter"/>
</dbReference>
<dbReference type="KEGG" id="tdf:H9L22_00285"/>
<evidence type="ECO:0000256" key="1">
    <source>
        <dbReference type="ARBA" id="ARBA00023015"/>
    </source>
</evidence>
<evidence type="ECO:0000256" key="4">
    <source>
        <dbReference type="SAM" id="MobiDB-lite"/>
    </source>
</evidence>
<feature type="domain" description="HTH lacI-type" evidence="5">
    <location>
        <begin position="4"/>
        <end position="58"/>
    </location>
</feature>
<dbReference type="InterPro" id="IPR028082">
    <property type="entry name" value="Peripla_BP_I"/>
</dbReference>